<evidence type="ECO:0000313" key="2">
    <source>
        <dbReference type="EMBL" id="GGH26879.1"/>
    </source>
</evidence>
<dbReference type="EMBL" id="BMFT01000001">
    <property type="protein sequence ID" value="GGH26879.1"/>
    <property type="molecule type" value="Genomic_DNA"/>
</dbReference>
<dbReference type="SUPFAM" id="SSF53335">
    <property type="entry name" value="S-adenosyl-L-methionine-dependent methyltransferases"/>
    <property type="match status" value="1"/>
</dbReference>
<name>A0ABQ1YJG3_9BACL</name>
<gene>
    <name evidence="2" type="ORF">GCM10008013_27970</name>
</gene>
<dbReference type="Proteomes" id="UP000659344">
    <property type="component" value="Unassembled WGS sequence"/>
</dbReference>
<protein>
    <recommendedName>
        <fullName evidence="1">Methyltransferase domain-containing protein</fullName>
    </recommendedName>
</protein>
<sequence length="147" mass="17320">MLQIRWAQDRANEQNVEVNFQCESAFELRTVEEYDFVYDSGCLHHIWPHRRIEYIEMLHNALKPGGYFGLTCFAPGFAEVGGALETSDWDIYREWSMKGGLAYSEAQLKNLFQEYFECMEFRLMTECSEDDKKFGVPFLGTSLWRKK</sequence>
<proteinExistence type="predicted"/>
<dbReference type="RefSeq" id="WP_188539715.1">
    <property type="nucleotide sequence ID" value="NZ_BMFT01000001.1"/>
</dbReference>
<comment type="caution">
    <text evidence="2">The sequence shown here is derived from an EMBL/GenBank/DDBJ whole genome shotgun (WGS) entry which is preliminary data.</text>
</comment>
<dbReference type="InterPro" id="IPR029063">
    <property type="entry name" value="SAM-dependent_MTases_sf"/>
</dbReference>
<dbReference type="CDD" id="cd02440">
    <property type="entry name" value="AdoMet_MTases"/>
    <property type="match status" value="1"/>
</dbReference>
<accession>A0ABQ1YJG3</accession>
<dbReference type="Gene3D" id="3.40.50.150">
    <property type="entry name" value="Vaccinia Virus protein VP39"/>
    <property type="match status" value="1"/>
</dbReference>
<feature type="domain" description="Methyltransferase" evidence="1">
    <location>
        <begin position="4"/>
        <end position="66"/>
    </location>
</feature>
<dbReference type="Pfam" id="PF13649">
    <property type="entry name" value="Methyltransf_25"/>
    <property type="match status" value="1"/>
</dbReference>
<evidence type="ECO:0000259" key="1">
    <source>
        <dbReference type="Pfam" id="PF13649"/>
    </source>
</evidence>
<keyword evidence="3" id="KW-1185">Reference proteome</keyword>
<dbReference type="InterPro" id="IPR041698">
    <property type="entry name" value="Methyltransf_25"/>
</dbReference>
<organism evidence="2 3">
    <name type="scientific">Paenibacillus segetis</name>
    <dbReference type="NCBI Taxonomy" id="1325360"/>
    <lineage>
        <taxon>Bacteria</taxon>
        <taxon>Bacillati</taxon>
        <taxon>Bacillota</taxon>
        <taxon>Bacilli</taxon>
        <taxon>Bacillales</taxon>
        <taxon>Paenibacillaceae</taxon>
        <taxon>Paenibacillus</taxon>
    </lineage>
</organism>
<reference evidence="3" key="1">
    <citation type="journal article" date="2019" name="Int. J. Syst. Evol. Microbiol.">
        <title>The Global Catalogue of Microorganisms (GCM) 10K type strain sequencing project: providing services to taxonomists for standard genome sequencing and annotation.</title>
        <authorList>
            <consortium name="The Broad Institute Genomics Platform"/>
            <consortium name="The Broad Institute Genome Sequencing Center for Infectious Disease"/>
            <person name="Wu L."/>
            <person name="Ma J."/>
        </authorList>
    </citation>
    <scope>NUCLEOTIDE SEQUENCE [LARGE SCALE GENOMIC DNA]</scope>
    <source>
        <strain evidence="3">CGMCC 1.12769</strain>
    </source>
</reference>
<evidence type="ECO:0000313" key="3">
    <source>
        <dbReference type="Proteomes" id="UP000659344"/>
    </source>
</evidence>